<gene>
    <name evidence="2" type="ORF">AAA799P11_00634</name>
</gene>
<comment type="caution">
    <text evidence="2">The sequence shown here is derived from an EMBL/GenBank/DDBJ whole genome shotgun (WGS) entry which is preliminary data.</text>
</comment>
<evidence type="ECO:0000313" key="3">
    <source>
        <dbReference type="Proteomes" id="UP000029387"/>
    </source>
</evidence>
<feature type="transmembrane region" description="Helical" evidence="1">
    <location>
        <begin position="7"/>
        <end position="27"/>
    </location>
</feature>
<keyword evidence="1" id="KW-0812">Transmembrane</keyword>
<reference evidence="2 3" key="1">
    <citation type="submission" date="2014-06" db="EMBL/GenBank/DDBJ databases">
        <authorList>
            <person name="Ngugi D.K."/>
            <person name="Blom J."/>
            <person name="Alam I."/>
            <person name="Rashid M."/>
            <person name="Baalawi W."/>
            <person name="Zhang G."/>
            <person name="Hikmawan T."/>
            <person name="Guan Y."/>
            <person name="Antunes A."/>
            <person name="Siam R."/>
            <person name="El-Dorry H."/>
            <person name="Bajic V."/>
            <person name="Stingl U."/>
        </authorList>
    </citation>
    <scope>NUCLEOTIDE SEQUENCE [LARGE SCALE GENOMIC DNA]</scope>
    <source>
        <strain evidence="2">SCGC AAA799-P11</strain>
    </source>
</reference>
<keyword evidence="1" id="KW-1133">Transmembrane helix</keyword>
<protein>
    <submittedName>
        <fullName evidence="2">Uncharacterized protein</fullName>
    </submittedName>
</protein>
<keyword evidence="3" id="KW-1185">Reference proteome</keyword>
<dbReference type="Proteomes" id="UP000029387">
    <property type="component" value="Unassembled WGS sequence"/>
</dbReference>
<accession>A0A087S1P1</accession>
<evidence type="ECO:0000313" key="2">
    <source>
        <dbReference type="EMBL" id="KFM19645.1"/>
    </source>
</evidence>
<dbReference type="PATRIC" id="fig|1502295.3.peg.620"/>
<evidence type="ECO:0000256" key="1">
    <source>
        <dbReference type="SAM" id="Phobius"/>
    </source>
</evidence>
<organism evidence="2 3">
    <name type="scientific">Marine Group I thaumarchaeote SCGC AAA799-P11</name>
    <dbReference type="NCBI Taxonomy" id="1502295"/>
    <lineage>
        <taxon>Archaea</taxon>
        <taxon>Nitrososphaerota</taxon>
        <taxon>Marine Group I</taxon>
    </lineage>
</organism>
<proteinExistence type="predicted"/>
<name>A0A087S1P1_9ARCH</name>
<keyword evidence="1" id="KW-0472">Membrane</keyword>
<sequence>MASKKGIAITIIILAAITGASFLVWTIPQQNETTFIVTDYENYLDGVKEIHEILQKSTDIEFQRLLDGEITPEQYVETAEVTSSQVTSQIGEFVTSKPPEEWQDSYISYMDAMRKFNAYIGETKVVANLIENESSQDEISEVMKKIESLKEESTELVKISDDSRPG</sequence>
<dbReference type="AlphaFoldDB" id="A0A087S1P1"/>
<dbReference type="EMBL" id="JOSZ01000006">
    <property type="protein sequence ID" value="KFM19645.1"/>
    <property type="molecule type" value="Genomic_DNA"/>
</dbReference>